<evidence type="ECO:0000256" key="1">
    <source>
        <dbReference type="SAM" id="MobiDB-lite"/>
    </source>
</evidence>
<feature type="signal peptide" evidence="2">
    <location>
        <begin position="1"/>
        <end position="28"/>
    </location>
</feature>
<feature type="compositionally biased region" description="Basic residues" evidence="1">
    <location>
        <begin position="44"/>
        <end position="76"/>
    </location>
</feature>
<evidence type="ECO:0000256" key="2">
    <source>
        <dbReference type="SAM" id="SignalP"/>
    </source>
</evidence>
<organism evidence="3 4">
    <name type="scientific">Novosphingobium barchaimii LL02</name>
    <dbReference type="NCBI Taxonomy" id="1114963"/>
    <lineage>
        <taxon>Bacteria</taxon>
        <taxon>Pseudomonadati</taxon>
        <taxon>Pseudomonadota</taxon>
        <taxon>Alphaproteobacteria</taxon>
        <taxon>Sphingomonadales</taxon>
        <taxon>Sphingomonadaceae</taxon>
        <taxon>Novosphingobium</taxon>
    </lineage>
</organism>
<feature type="region of interest" description="Disordered" evidence="1">
    <location>
        <begin position="27"/>
        <end position="84"/>
    </location>
</feature>
<dbReference type="RefSeq" id="WP_059152442.1">
    <property type="nucleotide sequence ID" value="NZ_KQ130455.1"/>
</dbReference>
<reference evidence="3 4" key="1">
    <citation type="journal article" date="2015" name="G3 (Bethesda)">
        <title>Insights into Ongoing Evolution of the Hexachlorocyclohexane Catabolic Pathway from Comparative Genomics of Ten Sphingomonadaceae Strains.</title>
        <authorList>
            <person name="Pearce S.L."/>
            <person name="Oakeshott J.G."/>
            <person name="Pandey G."/>
        </authorList>
    </citation>
    <scope>NUCLEOTIDE SEQUENCE [LARGE SCALE GENOMIC DNA]</scope>
    <source>
        <strain evidence="3 4">LL02</strain>
    </source>
</reference>
<keyword evidence="4" id="KW-1185">Reference proteome</keyword>
<sequence length="84" mass="9683">MGKFTKIIAPALAVLLGAATLAPSIAEAAPRHHDQRGHHDQRARYHRPVHHVRHTPPRYVKHHRRAAPHHVVRHRAAAYDRHHR</sequence>
<keyword evidence="2" id="KW-0732">Signal</keyword>
<dbReference type="PATRIC" id="fig|1114963.3.peg.3350"/>
<accession>A0A0J7XRC9</accession>
<dbReference type="Proteomes" id="UP000052268">
    <property type="component" value="Unassembled WGS sequence"/>
</dbReference>
<name>A0A0J7XRC9_9SPHN</name>
<feature type="compositionally biased region" description="Basic and acidic residues" evidence="1">
    <location>
        <begin position="29"/>
        <end position="43"/>
    </location>
</feature>
<dbReference type="AlphaFoldDB" id="A0A0J7XRC9"/>
<proteinExistence type="predicted"/>
<evidence type="ECO:0000313" key="3">
    <source>
        <dbReference type="EMBL" id="KMS53598.1"/>
    </source>
</evidence>
<comment type="caution">
    <text evidence="3">The sequence shown here is derived from an EMBL/GenBank/DDBJ whole genome shotgun (WGS) entry which is preliminary data.</text>
</comment>
<dbReference type="EMBL" id="JACU01000007">
    <property type="protein sequence ID" value="KMS53598.1"/>
    <property type="molecule type" value="Genomic_DNA"/>
</dbReference>
<feature type="chain" id="PRO_5005291521" evidence="2">
    <location>
        <begin position="29"/>
        <end position="84"/>
    </location>
</feature>
<evidence type="ECO:0000313" key="4">
    <source>
        <dbReference type="Proteomes" id="UP000052268"/>
    </source>
</evidence>
<gene>
    <name evidence="3" type="ORF">V474_22550</name>
</gene>
<protein>
    <submittedName>
        <fullName evidence="3">Uncharacterized protein</fullName>
    </submittedName>
</protein>